<keyword evidence="1" id="KW-0175">Coiled coil</keyword>
<dbReference type="InterPro" id="IPR001012">
    <property type="entry name" value="UBX_dom"/>
</dbReference>
<dbReference type="PANTHER" id="PTHR23322:SF96">
    <property type="entry name" value="FAS-ASSOCIATED FACTOR 1"/>
    <property type="match status" value="1"/>
</dbReference>
<gene>
    <name evidence="3" type="ORF">MAR_037676</name>
</gene>
<dbReference type="Gene3D" id="1.10.8.10">
    <property type="entry name" value="DNA helicase RuvA subunit, C-terminal domain"/>
    <property type="match status" value="1"/>
</dbReference>
<organism evidence="3 4">
    <name type="scientific">Mya arenaria</name>
    <name type="common">Soft-shell clam</name>
    <dbReference type="NCBI Taxonomy" id="6604"/>
    <lineage>
        <taxon>Eukaryota</taxon>
        <taxon>Metazoa</taxon>
        <taxon>Spiralia</taxon>
        <taxon>Lophotrochozoa</taxon>
        <taxon>Mollusca</taxon>
        <taxon>Bivalvia</taxon>
        <taxon>Autobranchia</taxon>
        <taxon>Heteroconchia</taxon>
        <taxon>Euheterodonta</taxon>
        <taxon>Imparidentia</taxon>
        <taxon>Neoheterodontei</taxon>
        <taxon>Myida</taxon>
        <taxon>Myoidea</taxon>
        <taxon>Myidae</taxon>
        <taxon>Mya</taxon>
    </lineage>
</organism>
<evidence type="ECO:0000313" key="3">
    <source>
        <dbReference type="EMBL" id="WAR24007.1"/>
    </source>
</evidence>
<dbReference type="InterPro" id="IPR029071">
    <property type="entry name" value="Ubiquitin-like_domsf"/>
</dbReference>
<name>A0ABY7FPD5_MYAAR</name>
<evidence type="ECO:0000313" key="4">
    <source>
        <dbReference type="Proteomes" id="UP001164746"/>
    </source>
</evidence>
<dbReference type="PROSITE" id="PS50033">
    <property type="entry name" value="UBX"/>
    <property type="match status" value="1"/>
</dbReference>
<evidence type="ECO:0000256" key="1">
    <source>
        <dbReference type="SAM" id="Coils"/>
    </source>
</evidence>
<dbReference type="InterPro" id="IPR050730">
    <property type="entry name" value="UBX_domain-protein"/>
</dbReference>
<dbReference type="SUPFAM" id="SSF54236">
    <property type="entry name" value="Ubiquitin-like"/>
    <property type="match status" value="1"/>
</dbReference>
<feature type="coiled-coil region" evidence="1">
    <location>
        <begin position="130"/>
        <end position="182"/>
    </location>
</feature>
<dbReference type="Pfam" id="PF00789">
    <property type="entry name" value="UBX"/>
    <property type="match status" value="1"/>
</dbReference>
<evidence type="ECO:0000259" key="2">
    <source>
        <dbReference type="PROSITE" id="PS50033"/>
    </source>
</evidence>
<feature type="domain" description="UBX" evidence="2">
    <location>
        <begin position="196"/>
        <end position="258"/>
    </location>
</feature>
<keyword evidence="4" id="KW-1185">Reference proteome</keyword>
<protein>
    <submittedName>
        <fullName evidence="3">FAF1-like protein</fullName>
    </submittedName>
</protein>
<reference evidence="3" key="1">
    <citation type="submission" date="2022-11" db="EMBL/GenBank/DDBJ databases">
        <title>Centuries of genome instability and evolution in soft-shell clam transmissible cancer (bioRxiv).</title>
        <authorList>
            <person name="Hart S.F.M."/>
            <person name="Yonemitsu M.A."/>
            <person name="Giersch R.M."/>
            <person name="Beal B.F."/>
            <person name="Arriagada G."/>
            <person name="Davis B.W."/>
            <person name="Ostrander E.A."/>
            <person name="Goff S.P."/>
            <person name="Metzger M.J."/>
        </authorList>
    </citation>
    <scope>NUCLEOTIDE SEQUENCE</scope>
    <source>
        <strain evidence="3">MELC-2E11</strain>
        <tissue evidence="3">Siphon/mantle</tissue>
    </source>
</reference>
<accession>A0ABY7FPD5</accession>
<sequence>MASGERESILADFQACTQLDDIETSIAILDQNDWNLMAVLRDLHLPKENTLFLLTPDLNSPETSAGPSASMVDNLNRTYNLKITNRDNGQYNQITLKFSGTKTIWRMSPCVLRRAERDARESIRTQQDVAYQESLEVDRKKREAKEAEERELAEIQQRELMRQAEEESKRMEEEALKQAIEESLAREIPDEPPEGCKEVTCMLRIRAPEQEMLMRKFYGKNKLQVVINYITSKGFHLSEYKLLTTFPRRDGFIFWCYQ</sequence>
<dbReference type="Proteomes" id="UP001164746">
    <property type="component" value="Chromosome 13"/>
</dbReference>
<dbReference type="PANTHER" id="PTHR23322">
    <property type="entry name" value="FAS-ASSOCIATED PROTEIN"/>
    <property type="match status" value="1"/>
</dbReference>
<proteinExistence type="predicted"/>
<dbReference type="Gene3D" id="3.10.20.90">
    <property type="entry name" value="Phosphatidylinositol 3-kinase Catalytic Subunit, Chain A, domain 1"/>
    <property type="match status" value="1"/>
</dbReference>
<dbReference type="EMBL" id="CP111024">
    <property type="protein sequence ID" value="WAR24007.1"/>
    <property type="molecule type" value="Genomic_DNA"/>
</dbReference>